<keyword evidence="7" id="KW-0964">Secreted</keyword>
<dbReference type="Gene3D" id="3.60.60.10">
    <property type="entry name" value="Penicillin V Acylase, Chain A"/>
    <property type="match status" value="1"/>
</dbReference>
<dbReference type="FunFam" id="3.60.60.10:FF:000002">
    <property type="entry name" value="N-acylsphingosine amidohydrolase 1"/>
    <property type="match status" value="1"/>
</dbReference>
<keyword evidence="11 17" id="KW-0443">Lipid metabolism</keyword>
<evidence type="ECO:0000256" key="5">
    <source>
        <dbReference type="ARBA" id="ARBA00005730"/>
    </source>
</evidence>
<keyword evidence="9 17" id="KW-0378">Hydrolase</keyword>
<gene>
    <name evidence="23" type="primary">ASAH1</name>
</gene>
<keyword evidence="13" id="KW-0325">Glycoprotein</keyword>
<dbReference type="PIRSF" id="PIRSF017632">
    <property type="entry name" value="Acid_ceramidase-like"/>
    <property type="match status" value="1"/>
</dbReference>
<reference evidence="23" key="1">
    <citation type="submission" date="2025-08" db="UniProtKB">
        <authorList>
            <consortium name="RefSeq"/>
        </authorList>
    </citation>
    <scope>IDENTIFICATION</scope>
</reference>
<dbReference type="Proteomes" id="UP000515159">
    <property type="component" value="Chromosome 1"/>
</dbReference>
<dbReference type="PANTHER" id="PTHR28583">
    <property type="entry name" value="ACID AMIDASE"/>
    <property type="match status" value="1"/>
</dbReference>
<dbReference type="GeneID" id="117360289"/>
<dbReference type="KEGG" id="gsh:117360289"/>
<comment type="subcellular location">
    <subcellularLocation>
        <location evidence="1">Lysosome</location>
    </subcellularLocation>
    <subcellularLocation>
        <location evidence="2">Secreted</location>
    </subcellularLocation>
</comment>
<dbReference type="GO" id="GO:0016020">
    <property type="term" value="C:membrane"/>
    <property type="evidence" value="ECO:0007669"/>
    <property type="project" value="GOC"/>
</dbReference>
<evidence type="ECO:0000256" key="16">
    <source>
        <dbReference type="ARBA" id="ARBA00048057"/>
    </source>
</evidence>
<comment type="catalytic activity">
    <reaction evidence="16">
        <text>an N-acylsphing-4-enine + H2O = sphing-4-enine + a fatty acid</text>
        <dbReference type="Rhea" id="RHEA:20856"/>
        <dbReference type="ChEBI" id="CHEBI:15377"/>
        <dbReference type="ChEBI" id="CHEBI:28868"/>
        <dbReference type="ChEBI" id="CHEBI:52639"/>
        <dbReference type="ChEBI" id="CHEBI:57756"/>
        <dbReference type="EC" id="3.5.1.23"/>
    </reaction>
</comment>
<evidence type="ECO:0000256" key="4">
    <source>
        <dbReference type="ARBA" id="ARBA00004991"/>
    </source>
</evidence>
<feature type="chain" id="PRO_5027657999" description="Acid ceramidase" evidence="19">
    <location>
        <begin position="23"/>
        <end position="396"/>
    </location>
</feature>
<evidence type="ECO:0000256" key="17">
    <source>
        <dbReference type="PIRNR" id="PIRNR017632"/>
    </source>
</evidence>
<dbReference type="GO" id="GO:0006665">
    <property type="term" value="P:sphingolipid metabolic process"/>
    <property type="evidence" value="ECO:0007669"/>
    <property type="project" value="UniProtKB-KW"/>
</dbReference>
<dbReference type="FunCoup" id="A0A6P8RCT0">
    <property type="interactions" value="806"/>
</dbReference>
<keyword evidence="14" id="KW-0458">Lysosome</keyword>
<evidence type="ECO:0000259" key="20">
    <source>
        <dbReference type="Pfam" id="PF02275"/>
    </source>
</evidence>
<comment type="pathway">
    <text evidence="4">Sphingolipid metabolism.</text>
</comment>
<feature type="active site" description="Nucleophile" evidence="18">
    <location>
        <position position="144"/>
    </location>
</feature>
<dbReference type="RefSeq" id="XP_033799873.1">
    <property type="nucleotide sequence ID" value="XM_033943982.1"/>
</dbReference>
<evidence type="ECO:0000256" key="2">
    <source>
        <dbReference type="ARBA" id="ARBA00004613"/>
    </source>
</evidence>
<evidence type="ECO:0000256" key="7">
    <source>
        <dbReference type="ARBA" id="ARBA00022525"/>
    </source>
</evidence>
<dbReference type="Pfam" id="PF15508">
    <property type="entry name" value="NAAA-beta"/>
    <property type="match status" value="1"/>
</dbReference>
<dbReference type="GO" id="GO:0005576">
    <property type="term" value="C:extracellular region"/>
    <property type="evidence" value="ECO:0007669"/>
    <property type="project" value="UniProtKB-SubCell"/>
</dbReference>
<evidence type="ECO:0000256" key="18">
    <source>
        <dbReference type="PIRSR" id="PIRSR017632-1"/>
    </source>
</evidence>
<protein>
    <recommendedName>
        <fullName evidence="15">Acid ceramidase</fullName>
        <ecNumber evidence="6">3.5.1.23</ecNumber>
    </recommendedName>
</protein>
<evidence type="ECO:0000256" key="12">
    <source>
        <dbReference type="ARBA" id="ARBA00023157"/>
    </source>
</evidence>
<keyword evidence="22" id="KW-1185">Reference proteome</keyword>
<accession>A0A6P8RCT0</accession>
<sequence>MALGLSVLCWMLLLFCGFWARAQDVPPFTEDCRSGTYPPTGPTFKGNASWYIVNLDLPPEERWNSIIKDKKVELFNLIQVIKDFIKVFDPAGKIIGLVDDELPLILDSLPSPFLEEIKGIAAVSETPLGEIIFYNIFYELFTVCTAIIAEDKTGRLFHARNLDFGLFLGWDIKHSTWMVSQSLKPLTVNIDFQRNNRTIFKSVTFAGYVGMLTGVKPGIFTVTMNERFNLDGGFVGIIEWIFGIRNSVWIGFLIRSVLENATSYEEAKNELVETKLISPAYFMLGGNKSGEACVITRARETCLDIWELDLKQGMWYLVETNYDHWNKPLFVDDRRTPAMKCMNKITQEKISVPTIYDVLSTKPVLNKLTTFTALMNVAEGTLETYLRDCPNPCVPW</sequence>
<dbReference type="InterPro" id="IPR016699">
    <property type="entry name" value="Acid_ceramidase-like"/>
</dbReference>
<dbReference type="InterPro" id="IPR029130">
    <property type="entry name" value="Acid_ceramidase_N"/>
</dbReference>
<evidence type="ECO:0000256" key="11">
    <source>
        <dbReference type="ARBA" id="ARBA00023098"/>
    </source>
</evidence>
<dbReference type="GO" id="GO:0017040">
    <property type="term" value="F:N-acylsphingosine amidohydrolase activity"/>
    <property type="evidence" value="ECO:0007669"/>
    <property type="project" value="UniProtKB-EC"/>
</dbReference>
<evidence type="ECO:0000256" key="14">
    <source>
        <dbReference type="ARBA" id="ARBA00023228"/>
    </source>
</evidence>
<evidence type="ECO:0000313" key="22">
    <source>
        <dbReference type="Proteomes" id="UP000515159"/>
    </source>
</evidence>
<keyword evidence="10" id="KW-0746">Sphingolipid metabolism</keyword>
<evidence type="ECO:0000256" key="1">
    <source>
        <dbReference type="ARBA" id="ARBA00004371"/>
    </source>
</evidence>
<feature type="signal peptide" evidence="19">
    <location>
        <begin position="1"/>
        <end position="22"/>
    </location>
</feature>
<evidence type="ECO:0000256" key="3">
    <source>
        <dbReference type="ARBA" id="ARBA00004760"/>
    </source>
</evidence>
<dbReference type="EC" id="3.5.1.23" evidence="6"/>
<feature type="domain" description="Choloylglycine hydrolase/NAAA C-terminal" evidence="20">
    <location>
        <begin position="144"/>
        <end position="381"/>
    </location>
</feature>
<name>A0A6P8RCT0_GEOSA</name>
<dbReference type="InterPro" id="IPR029132">
    <property type="entry name" value="CBAH/NAAA_C"/>
</dbReference>
<dbReference type="GO" id="GO:0017064">
    <property type="term" value="F:fatty acid amide hydrolase activity"/>
    <property type="evidence" value="ECO:0007669"/>
    <property type="project" value="InterPro"/>
</dbReference>
<evidence type="ECO:0000256" key="6">
    <source>
        <dbReference type="ARBA" id="ARBA00011891"/>
    </source>
</evidence>
<dbReference type="OrthoDB" id="5273684at2759"/>
<evidence type="ECO:0000256" key="15">
    <source>
        <dbReference type="ARBA" id="ARBA00040588"/>
    </source>
</evidence>
<evidence type="ECO:0000256" key="19">
    <source>
        <dbReference type="SAM" id="SignalP"/>
    </source>
</evidence>
<dbReference type="PANTHER" id="PTHR28583:SF1">
    <property type="entry name" value="ACID CERAMIDASE"/>
    <property type="match status" value="1"/>
</dbReference>
<dbReference type="GO" id="GO:0005764">
    <property type="term" value="C:lysosome"/>
    <property type="evidence" value="ECO:0007669"/>
    <property type="project" value="UniProtKB-SubCell"/>
</dbReference>
<dbReference type="CDD" id="cd01903">
    <property type="entry name" value="Ntn_AC_NAAA"/>
    <property type="match status" value="1"/>
</dbReference>
<evidence type="ECO:0000313" key="23">
    <source>
        <dbReference type="RefSeq" id="XP_033799873.1"/>
    </source>
</evidence>
<keyword evidence="12" id="KW-1015">Disulfide bond</keyword>
<evidence type="ECO:0000259" key="21">
    <source>
        <dbReference type="Pfam" id="PF15508"/>
    </source>
</evidence>
<evidence type="ECO:0000256" key="8">
    <source>
        <dbReference type="ARBA" id="ARBA00022729"/>
    </source>
</evidence>
<organism evidence="22 23">
    <name type="scientific">Geotrypetes seraphini</name>
    <name type="common">Gaboon caecilian</name>
    <name type="synonym">Caecilia seraphini</name>
    <dbReference type="NCBI Taxonomy" id="260995"/>
    <lineage>
        <taxon>Eukaryota</taxon>
        <taxon>Metazoa</taxon>
        <taxon>Chordata</taxon>
        <taxon>Craniata</taxon>
        <taxon>Vertebrata</taxon>
        <taxon>Euteleostomi</taxon>
        <taxon>Amphibia</taxon>
        <taxon>Gymnophiona</taxon>
        <taxon>Geotrypetes</taxon>
    </lineage>
</organism>
<comment type="pathway">
    <text evidence="3">Lipid metabolism; sphingolipid metabolism.</text>
</comment>
<feature type="domain" description="Acid ceramidase N-terminal" evidence="21">
    <location>
        <begin position="47"/>
        <end position="107"/>
    </location>
</feature>
<dbReference type="GO" id="GO:0006631">
    <property type="term" value="P:fatty acid metabolic process"/>
    <property type="evidence" value="ECO:0007669"/>
    <property type="project" value="InterPro"/>
</dbReference>
<evidence type="ECO:0000256" key="10">
    <source>
        <dbReference type="ARBA" id="ARBA00022919"/>
    </source>
</evidence>
<dbReference type="CTD" id="427"/>
<dbReference type="InParanoid" id="A0A6P8RCT0"/>
<evidence type="ECO:0000256" key="13">
    <source>
        <dbReference type="ARBA" id="ARBA00023180"/>
    </source>
</evidence>
<evidence type="ECO:0000256" key="9">
    <source>
        <dbReference type="ARBA" id="ARBA00022801"/>
    </source>
</evidence>
<keyword evidence="8 19" id="KW-0732">Signal</keyword>
<comment type="similarity">
    <text evidence="5 17">Belongs to the acid ceramidase family.</text>
</comment>
<proteinExistence type="inferred from homology"/>
<dbReference type="Pfam" id="PF02275">
    <property type="entry name" value="CBAH"/>
    <property type="match status" value="1"/>
</dbReference>
<dbReference type="AlphaFoldDB" id="A0A6P8RCT0"/>